<dbReference type="KEGG" id="mart:BTR34_05285"/>
<accession>A0A1B7YXH8</accession>
<evidence type="ECO:0000313" key="1">
    <source>
        <dbReference type="EMBL" id="OBR35192.1"/>
    </source>
</evidence>
<evidence type="ECO:0000313" key="2">
    <source>
        <dbReference type="Proteomes" id="UP000092164"/>
    </source>
</evidence>
<proteinExistence type="predicted"/>
<gene>
    <name evidence="1" type="ORF">A9200_11515</name>
</gene>
<dbReference type="InterPro" id="IPR036249">
    <property type="entry name" value="Thioredoxin-like_sf"/>
</dbReference>
<sequence>MNIIIKPSTSKGISYREYIDLINNLVVLNQTTGDEQSAERIGFTKLNASRMRRLDKTIILSDSALTTIKEIAKKQTWLVLLESWCADAAQTLPILNKIAESSPLINLKIIFRDDNKELMDLVLTNGTRSIPKILLLDESGNVMTTWGPRSKVASQMVVDYKKEHGKIDDFFKESLQVWYNKDKGKAIIDEFIELALLELEEHGKSN</sequence>
<dbReference type="EMBL" id="LZFP01000052">
    <property type="protein sequence ID" value="OBR35192.1"/>
    <property type="molecule type" value="Genomic_DNA"/>
</dbReference>
<dbReference type="SUPFAM" id="SSF52833">
    <property type="entry name" value="Thioredoxin-like"/>
    <property type="match status" value="1"/>
</dbReference>
<dbReference type="OrthoDB" id="6120799at2"/>
<dbReference type="Pfam" id="PF14595">
    <property type="entry name" value="Thioredoxin_9"/>
    <property type="match status" value="1"/>
</dbReference>
<keyword evidence="2" id="KW-1185">Reference proteome</keyword>
<comment type="caution">
    <text evidence="1">The sequence shown here is derived from an EMBL/GenBank/DDBJ whole genome shotgun (WGS) entry which is preliminary data.</text>
</comment>
<dbReference type="STRING" id="1836467.BTR34_05285"/>
<dbReference type="RefSeq" id="WP_068487159.1">
    <property type="nucleotide sequence ID" value="NZ_CP018760.1"/>
</dbReference>
<dbReference type="AlphaFoldDB" id="A0A1B7YXH8"/>
<dbReference type="Proteomes" id="UP000092164">
    <property type="component" value="Unassembled WGS sequence"/>
</dbReference>
<name>A0A1B7YXH8_9FLAO</name>
<protein>
    <submittedName>
        <fullName evidence="1">Thioredoxin</fullName>
    </submittedName>
</protein>
<dbReference type="Gene3D" id="3.40.30.10">
    <property type="entry name" value="Glutaredoxin"/>
    <property type="match status" value="1"/>
</dbReference>
<organism evidence="1 2">
    <name type="scientific">Maribacter hydrothermalis</name>
    <dbReference type="NCBI Taxonomy" id="1836467"/>
    <lineage>
        <taxon>Bacteria</taxon>
        <taxon>Pseudomonadati</taxon>
        <taxon>Bacteroidota</taxon>
        <taxon>Flavobacteriia</taxon>
        <taxon>Flavobacteriales</taxon>
        <taxon>Flavobacteriaceae</taxon>
        <taxon>Maribacter</taxon>
    </lineage>
</organism>
<reference evidence="2" key="1">
    <citation type="submission" date="2016-06" db="EMBL/GenBank/DDBJ databases">
        <authorList>
            <person name="Zhan P."/>
        </authorList>
    </citation>
    <scope>NUCLEOTIDE SEQUENCE [LARGE SCALE GENOMIC DNA]</scope>
    <source>
        <strain evidence="2">T28</strain>
    </source>
</reference>